<keyword evidence="3" id="KW-0813">Transport</keyword>
<accession>A0ABV4TSM3</accession>
<evidence type="ECO:0000256" key="8">
    <source>
        <dbReference type="SAM" id="Phobius"/>
    </source>
</evidence>
<dbReference type="PANTHER" id="PTHR21716">
    <property type="entry name" value="TRANSMEMBRANE PROTEIN"/>
    <property type="match status" value="1"/>
</dbReference>
<keyword evidence="5 8" id="KW-0812">Transmembrane</keyword>
<feature type="transmembrane region" description="Helical" evidence="8">
    <location>
        <begin position="206"/>
        <end position="229"/>
    </location>
</feature>
<sequence>MNTLLHRYPQLRVLGLFGLLLGLAGVLAFLLRPLLVPLVLAVILYAVLEPFTSLLERRGFKRTPAALLVLVLLLAISGLAAAWLFPHLAAQVELLQGNLPTLWQTLSQLAQRVSEHLASATGVHLDVSAATADLAQGGQERLTRALVQGSNLLLDATATLLLVPLLTFFLIRDWKLLRNRLLDLLPNRSFELGWTLYYRVARQLQAYIRGVMLQSGIMALITGSGFFLIGLGSPVLLGLLAGVLNLIPYLGPVLAMIPPTVLILGDSGLDPWVIGSAVGVVFFGQVFDNAVVVPGVLAHAVNLHPLMVVLGIIMAGHFFGLAGMILALPALATGKIVLHGLREGLPAA</sequence>
<evidence type="ECO:0000256" key="4">
    <source>
        <dbReference type="ARBA" id="ARBA00022475"/>
    </source>
</evidence>
<evidence type="ECO:0000313" key="10">
    <source>
        <dbReference type="Proteomes" id="UP001575181"/>
    </source>
</evidence>
<evidence type="ECO:0000256" key="2">
    <source>
        <dbReference type="ARBA" id="ARBA00009773"/>
    </source>
</evidence>
<organism evidence="9 10">
    <name type="scientific">Thiohalorhabdus methylotrophus</name>
    <dbReference type="NCBI Taxonomy" id="3242694"/>
    <lineage>
        <taxon>Bacteria</taxon>
        <taxon>Pseudomonadati</taxon>
        <taxon>Pseudomonadota</taxon>
        <taxon>Gammaproteobacteria</taxon>
        <taxon>Thiohalorhabdales</taxon>
        <taxon>Thiohalorhabdaceae</taxon>
        <taxon>Thiohalorhabdus</taxon>
    </lineage>
</organism>
<comment type="caution">
    <text evidence="9">The sequence shown here is derived from an EMBL/GenBank/DDBJ whole genome shotgun (WGS) entry which is preliminary data.</text>
</comment>
<feature type="transmembrane region" description="Helical" evidence="8">
    <location>
        <begin position="67"/>
        <end position="85"/>
    </location>
</feature>
<reference evidence="9 10" key="1">
    <citation type="submission" date="2024-08" db="EMBL/GenBank/DDBJ databases">
        <title>Whole-genome sequencing of halo(alkali)philic microorganisms from hypersaline lakes.</title>
        <authorList>
            <person name="Sorokin D.Y."/>
            <person name="Merkel A.Y."/>
            <person name="Messina E."/>
            <person name="Yakimov M."/>
        </authorList>
    </citation>
    <scope>NUCLEOTIDE SEQUENCE [LARGE SCALE GENOMIC DNA]</scope>
    <source>
        <strain evidence="9 10">Cl-TMA</strain>
    </source>
</reference>
<keyword evidence="6 8" id="KW-1133">Transmembrane helix</keyword>
<name>A0ABV4TSM3_9GAMM</name>
<keyword evidence="4" id="KW-1003">Cell membrane</keyword>
<feature type="transmembrane region" description="Helical" evidence="8">
    <location>
        <begin position="152"/>
        <end position="171"/>
    </location>
</feature>
<evidence type="ECO:0000256" key="7">
    <source>
        <dbReference type="ARBA" id="ARBA00023136"/>
    </source>
</evidence>
<proteinExistence type="inferred from homology"/>
<keyword evidence="7 8" id="KW-0472">Membrane</keyword>
<dbReference type="Proteomes" id="UP001575181">
    <property type="component" value="Unassembled WGS sequence"/>
</dbReference>
<feature type="transmembrane region" description="Helical" evidence="8">
    <location>
        <begin position="12"/>
        <end position="31"/>
    </location>
</feature>
<evidence type="ECO:0000256" key="3">
    <source>
        <dbReference type="ARBA" id="ARBA00022448"/>
    </source>
</evidence>
<evidence type="ECO:0000313" key="9">
    <source>
        <dbReference type="EMBL" id="MFA9460322.1"/>
    </source>
</evidence>
<comment type="similarity">
    <text evidence="2">Belongs to the autoinducer-2 exporter (AI-2E) (TC 2.A.86) family.</text>
</comment>
<gene>
    <name evidence="9" type="ORF">ACERLL_05720</name>
</gene>
<feature type="transmembrane region" description="Helical" evidence="8">
    <location>
        <begin position="307"/>
        <end position="332"/>
    </location>
</feature>
<feature type="transmembrane region" description="Helical" evidence="8">
    <location>
        <begin position="37"/>
        <end position="55"/>
    </location>
</feature>
<feature type="transmembrane region" description="Helical" evidence="8">
    <location>
        <begin position="269"/>
        <end position="287"/>
    </location>
</feature>
<keyword evidence="10" id="KW-1185">Reference proteome</keyword>
<dbReference type="EMBL" id="JBGUAW010000003">
    <property type="protein sequence ID" value="MFA9460322.1"/>
    <property type="molecule type" value="Genomic_DNA"/>
</dbReference>
<dbReference type="RefSeq" id="WP_373655105.1">
    <property type="nucleotide sequence ID" value="NZ_JBGUAW010000003.1"/>
</dbReference>
<evidence type="ECO:0000256" key="5">
    <source>
        <dbReference type="ARBA" id="ARBA00022692"/>
    </source>
</evidence>
<dbReference type="PANTHER" id="PTHR21716:SF53">
    <property type="entry name" value="PERMEASE PERM-RELATED"/>
    <property type="match status" value="1"/>
</dbReference>
<evidence type="ECO:0000256" key="6">
    <source>
        <dbReference type="ARBA" id="ARBA00022989"/>
    </source>
</evidence>
<dbReference type="Pfam" id="PF01594">
    <property type="entry name" value="AI-2E_transport"/>
    <property type="match status" value="1"/>
</dbReference>
<evidence type="ECO:0000256" key="1">
    <source>
        <dbReference type="ARBA" id="ARBA00004651"/>
    </source>
</evidence>
<dbReference type="InterPro" id="IPR002549">
    <property type="entry name" value="AI-2E-like"/>
</dbReference>
<protein>
    <submittedName>
        <fullName evidence="9">AI-2E family transporter</fullName>
    </submittedName>
</protein>
<feature type="transmembrane region" description="Helical" evidence="8">
    <location>
        <begin position="235"/>
        <end position="257"/>
    </location>
</feature>
<comment type="subcellular location">
    <subcellularLocation>
        <location evidence="1">Cell membrane</location>
        <topology evidence="1">Multi-pass membrane protein</topology>
    </subcellularLocation>
</comment>